<feature type="domain" description="Gfo/Idh/MocA-like oxidoreductase bacterial type C-terminal" evidence="3">
    <location>
        <begin position="210"/>
        <end position="428"/>
    </location>
</feature>
<gene>
    <name evidence="4" type="ORF">JIN87_11225</name>
</gene>
<dbReference type="PANTHER" id="PTHR43818:SF5">
    <property type="entry name" value="OXIDOREDUCTASE FAMILY PROTEIN"/>
    <property type="match status" value="1"/>
</dbReference>
<accession>A0A934RXT3</accession>
<evidence type="ECO:0000259" key="2">
    <source>
        <dbReference type="Pfam" id="PF01408"/>
    </source>
</evidence>
<protein>
    <submittedName>
        <fullName evidence="4">Gfo/Idh/MocA family oxidoreductase</fullName>
    </submittedName>
</protein>
<dbReference type="EMBL" id="JAENIL010000018">
    <property type="protein sequence ID" value="MBK1877440.1"/>
    <property type="molecule type" value="Genomic_DNA"/>
</dbReference>
<dbReference type="RefSeq" id="WP_200355655.1">
    <property type="nucleotide sequence ID" value="NZ_JAENIL010000018.1"/>
</dbReference>
<proteinExistence type="predicted"/>
<dbReference type="Pfam" id="PF01408">
    <property type="entry name" value="GFO_IDH_MocA"/>
    <property type="match status" value="1"/>
</dbReference>
<feature type="chain" id="PRO_5037185659" evidence="1">
    <location>
        <begin position="30"/>
        <end position="429"/>
    </location>
</feature>
<feature type="signal peptide" evidence="1">
    <location>
        <begin position="1"/>
        <end position="29"/>
    </location>
</feature>
<keyword evidence="5" id="KW-1185">Reference proteome</keyword>
<dbReference type="PANTHER" id="PTHR43818">
    <property type="entry name" value="BCDNA.GH03377"/>
    <property type="match status" value="1"/>
</dbReference>
<dbReference type="Gene3D" id="3.30.360.10">
    <property type="entry name" value="Dihydrodipicolinate Reductase, domain 2"/>
    <property type="match status" value="1"/>
</dbReference>
<keyword evidence="1" id="KW-0732">Signal</keyword>
<dbReference type="SUPFAM" id="SSF51735">
    <property type="entry name" value="NAD(P)-binding Rossmann-fold domains"/>
    <property type="match status" value="1"/>
</dbReference>
<dbReference type="NCBIfam" id="TIGR01409">
    <property type="entry name" value="TAT_signal_seq"/>
    <property type="match status" value="1"/>
</dbReference>
<dbReference type="AlphaFoldDB" id="A0A934RXT3"/>
<dbReference type="InterPro" id="IPR000683">
    <property type="entry name" value="Gfo/Idh/MocA-like_OxRdtase_N"/>
</dbReference>
<organism evidence="4 5">
    <name type="scientific">Pelagicoccus mobilis</name>
    <dbReference type="NCBI Taxonomy" id="415221"/>
    <lineage>
        <taxon>Bacteria</taxon>
        <taxon>Pseudomonadati</taxon>
        <taxon>Verrucomicrobiota</taxon>
        <taxon>Opitutia</taxon>
        <taxon>Puniceicoccales</taxon>
        <taxon>Pelagicoccaceae</taxon>
        <taxon>Pelagicoccus</taxon>
    </lineage>
</organism>
<dbReference type="InterPro" id="IPR006311">
    <property type="entry name" value="TAT_signal"/>
</dbReference>
<dbReference type="GO" id="GO:0000166">
    <property type="term" value="F:nucleotide binding"/>
    <property type="evidence" value="ECO:0007669"/>
    <property type="project" value="InterPro"/>
</dbReference>
<evidence type="ECO:0000313" key="5">
    <source>
        <dbReference type="Proteomes" id="UP000617628"/>
    </source>
</evidence>
<dbReference type="Proteomes" id="UP000617628">
    <property type="component" value="Unassembled WGS sequence"/>
</dbReference>
<dbReference type="InterPro" id="IPR050463">
    <property type="entry name" value="Gfo/Idh/MocA_oxidrdct_glycsds"/>
</dbReference>
<sequence length="429" mass="48089">MNTNRTRRDFLKAAAVAAIGMPTIIPASALGKNGTVAPSNRIVVGGIGLGGRGRGVLAGFFKHKDSQFVAIADPQKKRREIVKRMTDRQYGNSDCVTYDDMSGILERDDIDSVLIATGDRWHTTASILAARAGKDIYCEKPCAMNIQECQELDDEITKHKRVFQAGTQRRSVPNFKLAVDLAREGKLGQVTEVHAGILKLQEYLEPLPAEPEPDPSEINWDKWLGPAPWLPFNEAYCRGRWRNHKGLYSGWRLPEWGTHTIDLCQWAADADGTTPIEFEAVSDSLIHAKYENGIKLVLRLSSGEGVGEWIKGMGSCPVRFVGDEAWVEAGDFQKLEASNPKLIENKNYDQLRGTDPVTHVRNFLDCVKTREQPVCNSTAVRYGHMACFAAAISWKLGRKVRFDPVKERFIGDRKANKMRTYKRRAPYRV</sequence>
<dbReference type="SUPFAM" id="SSF55347">
    <property type="entry name" value="Glyceraldehyde-3-phosphate dehydrogenase-like, C-terminal domain"/>
    <property type="match status" value="1"/>
</dbReference>
<comment type="caution">
    <text evidence="4">The sequence shown here is derived from an EMBL/GenBank/DDBJ whole genome shotgun (WGS) entry which is preliminary data.</text>
</comment>
<evidence type="ECO:0000259" key="3">
    <source>
        <dbReference type="Pfam" id="PF19051"/>
    </source>
</evidence>
<dbReference type="Gene3D" id="3.40.50.720">
    <property type="entry name" value="NAD(P)-binding Rossmann-like Domain"/>
    <property type="match status" value="1"/>
</dbReference>
<dbReference type="Pfam" id="PF19051">
    <property type="entry name" value="GFO_IDH_MocA_C2"/>
    <property type="match status" value="1"/>
</dbReference>
<feature type="domain" description="Gfo/Idh/MocA-like oxidoreductase N-terminal" evidence="2">
    <location>
        <begin position="44"/>
        <end position="166"/>
    </location>
</feature>
<reference evidence="4" key="1">
    <citation type="submission" date="2021-01" db="EMBL/GenBank/DDBJ databases">
        <title>Modified the classification status of verrucomicrobia.</title>
        <authorList>
            <person name="Feng X."/>
        </authorList>
    </citation>
    <scope>NUCLEOTIDE SEQUENCE</scope>
    <source>
        <strain evidence="4">KCTC 13126</strain>
    </source>
</reference>
<dbReference type="InterPro" id="IPR036291">
    <property type="entry name" value="NAD(P)-bd_dom_sf"/>
</dbReference>
<evidence type="ECO:0000256" key="1">
    <source>
        <dbReference type="SAM" id="SignalP"/>
    </source>
</evidence>
<name>A0A934RXT3_9BACT</name>
<dbReference type="PROSITE" id="PS51318">
    <property type="entry name" value="TAT"/>
    <property type="match status" value="1"/>
</dbReference>
<evidence type="ECO:0000313" key="4">
    <source>
        <dbReference type="EMBL" id="MBK1877440.1"/>
    </source>
</evidence>
<dbReference type="InterPro" id="IPR019546">
    <property type="entry name" value="TAT_signal_bac_arc"/>
</dbReference>
<dbReference type="InterPro" id="IPR043906">
    <property type="entry name" value="Gfo/Idh/MocA_OxRdtase_bact_C"/>
</dbReference>